<feature type="region of interest" description="Disordered" evidence="10">
    <location>
        <begin position="411"/>
        <end position="434"/>
    </location>
</feature>
<dbReference type="InterPro" id="IPR006260">
    <property type="entry name" value="TonB/TolA_C"/>
</dbReference>
<dbReference type="PROSITE" id="PS52015">
    <property type="entry name" value="TONB_CTD"/>
    <property type="match status" value="1"/>
</dbReference>
<keyword evidence="3" id="KW-0813">Transport</keyword>
<proteinExistence type="inferred from homology"/>
<comment type="similarity">
    <text evidence="2">Belongs to the TonB family.</text>
</comment>
<comment type="subcellular location">
    <subcellularLocation>
        <location evidence="1">Cell inner membrane</location>
        <topology evidence="1">Single-pass membrane protein</topology>
        <orientation evidence="1">Periplasmic side</orientation>
    </subcellularLocation>
</comment>
<dbReference type="SUPFAM" id="SSF74653">
    <property type="entry name" value="TolA/TonB C-terminal domain"/>
    <property type="match status" value="1"/>
</dbReference>
<dbReference type="EMBL" id="FUYS01000010">
    <property type="protein sequence ID" value="SKB84647.1"/>
    <property type="molecule type" value="Genomic_DNA"/>
</dbReference>
<keyword evidence="14" id="KW-1185">Reference proteome</keyword>
<evidence type="ECO:0000256" key="7">
    <source>
        <dbReference type="ARBA" id="ARBA00022927"/>
    </source>
</evidence>
<evidence type="ECO:0000256" key="3">
    <source>
        <dbReference type="ARBA" id="ARBA00022448"/>
    </source>
</evidence>
<dbReference type="GO" id="GO:0055085">
    <property type="term" value="P:transmembrane transport"/>
    <property type="evidence" value="ECO:0007669"/>
    <property type="project" value="InterPro"/>
</dbReference>
<feature type="domain" description="TonB C-terminal" evidence="12">
    <location>
        <begin position="480"/>
        <end position="571"/>
    </location>
</feature>
<feature type="transmembrane region" description="Helical" evidence="11">
    <location>
        <begin position="96"/>
        <end position="120"/>
    </location>
</feature>
<gene>
    <name evidence="13" type="ORF">SAMN05660226_03389</name>
</gene>
<dbReference type="NCBIfam" id="TIGR01352">
    <property type="entry name" value="tonB_Cterm"/>
    <property type="match status" value="1"/>
</dbReference>
<evidence type="ECO:0000256" key="6">
    <source>
        <dbReference type="ARBA" id="ARBA00022692"/>
    </source>
</evidence>
<dbReference type="GO" id="GO:0098797">
    <property type="term" value="C:plasma membrane protein complex"/>
    <property type="evidence" value="ECO:0007669"/>
    <property type="project" value="TreeGrafter"/>
</dbReference>
<dbReference type="GO" id="GO:0015031">
    <property type="term" value="P:protein transport"/>
    <property type="evidence" value="ECO:0007669"/>
    <property type="project" value="UniProtKB-KW"/>
</dbReference>
<evidence type="ECO:0000256" key="5">
    <source>
        <dbReference type="ARBA" id="ARBA00022519"/>
    </source>
</evidence>
<keyword evidence="5" id="KW-0997">Cell inner membrane</keyword>
<keyword evidence="4" id="KW-1003">Cell membrane</keyword>
<dbReference type="PANTHER" id="PTHR33446">
    <property type="entry name" value="PROTEIN TONB-RELATED"/>
    <property type="match status" value="1"/>
</dbReference>
<evidence type="ECO:0000256" key="9">
    <source>
        <dbReference type="ARBA" id="ARBA00023136"/>
    </source>
</evidence>
<keyword evidence="7" id="KW-0653">Protein transport</keyword>
<evidence type="ECO:0000256" key="4">
    <source>
        <dbReference type="ARBA" id="ARBA00022475"/>
    </source>
</evidence>
<evidence type="ECO:0000259" key="12">
    <source>
        <dbReference type="PROSITE" id="PS52015"/>
    </source>
</evidence>
<feature type="transmembrane region" description="Helical" evidence="11">
    <location>
        <begin position="6"/>
        <end position="21"/>
    </location>
</feature>
<evidence type="ECO:0000256" key="8">
    <source>
        <dbReference type="ARBA" id="ARBA00022989"/>
    </source>
</evidence>
<dbReference type="GO" id="GO:0031992">
    <property type="term" value="F:energy transducer activity"/>
    <property type="evidence" value="ECO:0007669"/>
    <property type="project" value="TreeGrafter"/>
</dbReference>
<feature type="transmembrane region" description="Helical" evidence="11">
    <location>
        <begin position="33"/>
        <end position="50"/>
    </location>
</feature>
<accession>A0A1T5EL39</accession>
<dbReference type="Gene3D" id="3.30.1150.10">
    <property type="match status" value="1"/>
</dbReference>
<protein>
    <submittedName>
        <fullName evidence="13">TonB family C-terminal domain-containing protein</fullName>
    </submittedName>
</protein>
<sequence>MIYLVLANLYLCIFYAFYRVLLCKRTFFQWNRFYLLAGLLLAFTLPLLEYPEWNTYAGSYPEYLIGIQASEPVIVEAGAAVAVQPSPFSLRNVLTYGYIGGCILTFLLFLRSLTLTLLMLRRHPEGEAFSFFSAVRIDRTLTGHDQIRLHEEIHAREWHSVDIVLIQLAKIFNWFNPIVYAYERALRLQHEYIADGKSAAGNEMGYAELLVARAIGVEPQVLAHTFSSKRLLKNRIAMLLRDKSPRWGLLSYALLLPIICGMMVVSFACNQQLEQQQGNVVVYDEADTVTSAIQDDAKRFKAYLGGNIDYAAEAIRENKQGTIAFTYEKAGTGSIERVTFLNELWSGQQADILNVLQREQTGRLAPAGKYLVAIDFRISGQELSQEPPPPVPVSNGYTPLGTIVIIGYSPDSPPPPAVERAPAKQEAHTSGQRSMPELAPDLVEAEPNPTLAIAVPEEKPVEEATDVIFQSVEIQPEPPGGFRAFMEYIARNYDYPQEAIEAGVNGQVQIAFIIEKDGSLADIRVVRDLGYGTGEAAVRVLQSSSNWSPGIQNGRPVRVAYTLPIRFNLQT</sequence>
<dbReference type="InterPro" id="IPR008756">
    <property type="entry name" value="Peptidase_M56"/>
</dbReference>
<dbReference type="InterPro" id="IPR037682">
    <property type="entry name" value="TonB_C"/>
</dbReference>
<keyword evidence="6 11" id="KW-0812">Transmembrane</keyword>
<evidence type="ECO:0000256" key="1">
    <source>
        <dbReference type="ARBA" id="ARBA00004383"/>
    </source>
</evidence>
<dbReference type="AlphaFoldDB" id="A0A1T5EL39"/>
<evidence type="ECO:0000256" key="2">
    <source>
        <dbReference type="ARBA" id="ARBA00006555"/>
    </source>
</evidence>
<reference evidence="13 14" key="1">
    <citation type="submission" date="2017-02" db="EMBL/GenBank/DDBJ databases">
        <authorList>
            <person name="Peterson S.W."/>
        </authorList>
    </citation>
    <scope>NUCLEOTIDE SEQUENCE [LARGE SCALE GENOMIC DNA]</scope>
    <source>
        <strain evidence="13 14">DSM 22899</strain>
    </source>
</reference>
<evidence type="ECO:0000313" key="14">
    <source>
        <dbReference type="Proteomes" id="UP000190541"/>
    </source>
</evidence>
<dbReference type="PANTHER" id="PTHR33446:SF2">
    <property type="entry name" value="PROTEIN TONB"/>
    <property type="match status" value="1"/>
</dbReference>
<dbReference type="RefSeq" id="WP_079718033.1">
    <property type="nucleotide sequence ID" value="NZ_FUYS01000010.1"/>
</dbReference>
<dbReference type="Pfam" id="PF03544">
    <property type="entry name" value="TonB_C"/>
    <property type="match status" value="1"/>
</dbReference>
<keyword evidence="9 11" id="KW-0472">Membrane</keyword>
<dbReference type="Proteomes" id="UP000190541">
    <property type="component" value="Unassembled WGS sequence"/>
</dbReference>
<dbReference type="OrthoDB" id="649093at2"/>
<feature type="transmembrane region" description="Helical" evidence="11">
    <location>
        <begin position="247"/>
        <end position="268"/>
    </location>
</feature>
<evidence type="ECO:0000256" key="11">
    <source>
        <dbReference type="SAM" id="Phobius"/>
    </source>
</evidence>
<dbReference type="STRING" id="623280.SAMN05660226_03389"/>
<dbReference type="Pfam" id="PF05569">
    <property type="entry name" value="Peptidase_M56"/>
    <property type="match status" value="1"/>
</dbReference>
<evidence type="ECO:0000256" key="10">
    <source>
        <dbReference type="SAM" id="MobiDB-lite"/>
    </source>
</evidence>
<name>A0A1T5EL39_9SPHI</name>
<evidence type="ECO:0000313" key="13">
    <source>
        <dbReference type="EMBL" id="SKB84647.1"/>
    </source>
</evidence>
<dbReference type="InterPro" id="IPR051045">
    <property type="entry name" value="TonB-dependent_transducer"/>
</dbReference>
<organism evidence="13 14">
    <name type="scientific">Parapedobacter luteus</name>
    <dbReference type="NCBI Taxonomy" id="623280"/>
    <lineage>
        <taxon>Bacteria</taxon>
        <taxon>Pseudomonadati</taxon>
        <taxon>Bacteroidota</taxon>
        <taxon>Sphingobacteriia</taxon>
        <taxon>Sphingobacteriales</taxon>
        <taxon>Sphingobacteriaceae</taxon>
        <taxon>Parapedobacter</taxon>
    </lineage>
</organism>
<keyword evidence="8 11" id="KW-1133">Transmembrane helix</keyword>